<dbReference type="SUPFAM" id="SSF111384">
    <property type="entry name" value="OmpH-like"/>
    <property type="match status" value="1"/>
</dbReference>
<dbReference type="SMART" id="SM00935">
    <property type="entry name" value="OmpH"/>
    <property type="match status" value="1"/>
</dbReference>
<evidence type="ECO:0000313" key="4">
    <source>
        <dbReference type="EMBL" id="ALA59931.1"/>
    </source>
</evidence>
<proteinExistence type="inferred from homology"/>
<dbReference type="PATRIC" id="fig|42253.5.peg.3489"/>
<dbReference type="GO" id="GO:0050821">
    <property type="term" value="P:protein stabilization"/>
    <property type="evidence" value="ECO:0007669"/>
    <property type="project" value="TreeGrafter"/>
</dbReference>
<dbReference type="PANTHER" id="PTHR35089">
    <property type="entry name" value="CHAPERONE PROTEIN SKP"/>
    <property type="match status" value="1"/>
</dbReference>
<accession>A0A0K2GG71</accession>
<dbReference type="Pfam" id="PF03938">
    <property type="entry name" value="OmpH"/>
    <property type="match status" value="1"/>
</dbReference>
<sequence length="237" mass="26978">MMFKNLASWGHGALTISRPCANVRRLIRRLAHLASFALLRPCPRNDASRRIGVWRVRTTSFLNIMQMLGLVLLVGGMAGCTGPEMKVEGKIGVIDPQRILNESSAGKKAKDSLSSFQKNRQALIELDEKELRRMEEDFIKQASVLSPTAKREREEQFRRRMQEYQQKVAELNREVQEKQKDVLESFRDKLETAVAKVAKRLGLQVVVDKSKGGPTLYHEEGLDISGPVIEEFNREYP</sequence>
<evidence type="ECO:0000256" key="2">
    <source>
        <dbReference type="ARBA" id="ARBA00022729"/>
    </source>
</evidence>
<dbReference type="Gene3D" id="3.30.910.20">
    <property type="entry name" value="Skp domain"/>
    <property type="match status" value="1"/>
</dbReference>
<evidence type="ECO:0000313" key="5">
    <source>
        <dbReference type="Proteomes" id="UP000069205"/>
    </source>
</evidence>
<protein>
    <submittedName>
        <fullName evidence="4">Putative Outer membrane chaperone Skp (Modular protein)</fullName>
    </submittedName>
</protein>
<reference evidence="4 5" key="1">
    <citation type="journal article" date="2015" name="Proc. Natl. Acad. Sci. U.S.A.">
        <title>Expanded metabolic versatility of ubiquitous nitrite-oxidizing bacteria from the genus Nitrospira.</title>
        <authorList>
            <person name="Koch H."/>
            <person name="Lucker S."/>
            <person name="Albertsen M."/>
            <person name="Kitzinger K."/>
            <person name="Herbold C."/>
            <person name="Spieck E."/>
            <person name="Nielsen P.H."/>
            <person name="Wagner M."/>
            <person name="Daims H."/>
        </authorList>
    </citation>
    <scope>NUCLEOTIDE SEQUENCE [LARGE SCALE GENOMIC DNA]</scope>
    <source>
        <strain evidence="4 5">NSP M-1</strain>
    </source>
</reference>
<dbReference type="EMBL" id="CP011801">
    <property type="protein sequence ID" value="ALA59931.1"/>
    <property type="molecule type" value="Genomic_DNA"/>
</dbReference>
<evidence type="ECO:0000256" key="1">
    <source>
        <dbReference type="ARBA" id="ARBA00009091"/>
    </source>
</evidence>
<keyword evidence="5" id="KW-1185">Reference proteome</keyword>
<keyword evidence="2" id="KW-0732">Signal</keyword>
<name>A0A0K2GG71_NITMO</name>
<dbReference type="GO" id="GO:0005829">
    <property type="term" value="C:cytosol"/>
    <property type="evidence" value="ECO:0007669"/>
    <property type="project" value="TreeGrafter"/>
</dbReference>
<organism evidence="4 5">
    <name type="scientific">Nitrospira moscoviensis</name>
    <dbReference type="NCBI Taxonomy" id="42253"/>
    <lineage>
        <taxon>Bacteria</taxon>
        <taxon>Pseudomonadati</taxon>
        <taxon>Nitrospirota</taxon>
        <taxon>Nitrospiria</taxon>
        <taxon>Nitrospirales</taxon>
        <taxon>Nitrospiraceae</taxon>
        <taxon>Nitrospira</taxon>
    </lineage>
</organism>
<dbReference type="AlphaFoldDB" id="A0A0K2GG71"/>
<dbReference type="OrthoDB" id="9795916at2"/>
<keyword evidence="3" id="KW-0175">Coiled coil</keyword>
<dbReference type="GO" id="GO:0051082">
    <property type="term" value="F:unfolded protein binding"/>
    <property type="evidence" value="ECO:0007669"/>
    <property type="project" value="InterPro"/>
</dbReference>
<dbReference type="PANTHER" id="PTHR35089:SF1">
    <property type="entry name" value="CHAPERONE PROTEIN SKP"/>
    <property type="match status" value="1"/>
</dbReference>
<dbReference type="InterPro" id="IPR024930">
    <property type="entry name" value="Skp_dom_sf"/>
</dbReference>
<comment type="similarity">
    <text evidence="1">Belongs to the Skp family.</text>
</comment>
<dbReference type="STRING" id="42253.NITMOv2_3539"/>
<dbReference type="KEGG" id="nmv:NITMOv2_3539"/>
<gene>
    <name evidence="4" type="ORF">NITMOv2_3539</name>
</gene>
<dbReference type="InterPro" id="IPR005632">
    <property type="entry name" value="Chaperone_Skp"/>
</dbReference>
<evidence type="ECO:0000256" key="3">
    <source>
        <dbReference type="SAM" id="Coils"/>
    </source>
</evidence>
<dbReference type="Proteomes" id="UP000069205">
    <property type="component" value="Chromosome"/>
</dbReference>
<feature type="coiled-coil region" evidence="3">
    <location>
        <begin position="154"/>
        <end position="181"/>
    </location>
</feature>